<gene>
    <name evidence="7" type="ORF">ACFSYH_03610</name>
</gene>
<feature type="transmembrane region" description="Helical" evidence="6">
    <location>
        <begin position="21"/>
        <end position="40"/>
    </location>
</feature>
<accession>A0ABW5XDD2</accession>
<proteinExistence type="predicted"/>
<keyword evidence="4 6" id="KW-1133">Transmembrane helix</keyword>
<dbReference type="Pfam" id="PF07963">
    <property type="entry name" value="N_methyl"/>
    <property type="match status" value="1"/>
</dbReference>
<dbReference type="SUPFAM" id="SSF54523">
    <property type="entry name" value="Pili subunits"/>
    <property type="match status" value="1"/>
</dbReference>
<keyword evidence="2" id="KW-0488">Methylation</keyword>
<dbReference type="Gene3D" id="3.30.700.10">
    <property type="entry name" value="Glycoprotein, Type 4 Pilin"/>
    <property type="match status" value="1"/>
</dbReference>
<keyword evidence="3 6" id="KW-0812">Transmembrane</keyword>
<dbReference type="PANTHER" id="PTHR30093">
    <property type="entry name" value="GENERAL SECRETION PATHWAY PROTEIN G"/>
    <property type="match status" value="1"/>
</dbReference>
<dbReference type="Proteomes" id="UP001597391">
    <property type="component" value="Unassembled WGS sequence"/>
</dbReference>
<evidence type="ECO:0000256" key="3">
    <source>
        <dbReference type="ARBA" id="ARBA00022692"/>
    </source>
</evidence>
<keyword evidence="5 6" id="KW-0472">Membrane</keyword>
<dbReference type="PROSITE" id="PS00409">
    <property type="entry name" value="PROKAR_NTER_METHYL"/>
    <property type="match status" value="1"/>
</dbReference>
<evidence type="ECO:0000313" key="8">
    <source>
        <dbReference type="Proteomes" id="UP001597391"/>
    </source>
</evidence>
<sequence>MIARVAKAMNEKEKGFTLIELLVVVVIIGILAAVAIPQFLKYRENAWRSAVTQDVTNATRALEAASTLNNGEYPDDVAEDGSDLEGYNNSDGVTLDYSTSDNLTYTLVGEHAKLDGKTYTYSSDTGIGVWND</sequence>
<organism evidence="7 8">
    <name type="scientific">Populibacterium corticicola</name>
    <dbReference type="NCBI Taxonomy" id="1812826"/>
    <lineage>
        <taxon>Bacteria</taxon>
        <taxon>Bacillati</taxon>
        <taxon>Actinomycetota</taxon>
        <taxon>Actinomycetes</taxon>
        <taxon>Micrococcales</taxon>
        <taxon>Jonesiaceae</taxon>
        <taxon>Populibacterium</taxon>
    </lineage>
</organism>
<comment type="caution">
    <text evidence="7">The sequence shown here is derived from an EMBL/GenBank/DDBJ whole genome shotgun (WGS) entry which is preliminary data.</text>
</comment>
<dbReference type="NCBIfam" id="TIGR02532">
    <property type="entry name" value="IV_pilin_GFxxxE"/>
    <property type="match status" value="1"/>
</dbReference>
<evidence type="ECO:0000256" key="2">
    <source>
        <dbReference type="ARBA" id="ARBA00022481"/>
    </source>
</evidence>
<evidence type="ECO:0000256" key="5">
    <source>
        <dbReference type="ARBA" id="ARBA00023136"/>
    </source>
</evidence>
<evidence type="ECO:0000256" key="1">
    <source>
        <dbReference type="ARBA" id="ARBA00004167"/>
    </source>
</evidence>
<comment type="subcellular location">
    <subcellularLocation>
        <location evidence="1">Membrane</location>
        <topology evidence="1">Single-pass membrane protein</topology>
    </subcellularLocation>
</comment>
<dbReference type="RefSeq" id="WP_377465153.1">
    <property type="nucleotide sequence ID" value="NZ_JBHUOP010000001.1"/>
</dbReference>
<name>A0ABW5XDD2_9MICO</name>
<reference evidence="8" key="1">
    <citation type="journal article" date="2019" name="Int. J. Syst. Evol. Microbiol.">
        <title>The Global Catalogue of Microorganisms (GCM) 10K type strain sequencing project: providing services to taxonomists for standard genome sequencing and annotation.</title>
        <authorList>
            <consortium name="The Broad Institute Genomics Platform"/>
            <consortium name="The Broad Institute Genome Sequencing Center for Infectious Disease"/>
            <person name="Wu L."/>
            <person name="Ma J."/>
        </authorList>
    </citation>
    <scope>NUCLEOTIDE SEQUENCE [LARGE SCALE GENOMIC DNA]</scope>
    <source>
        <strain evidence="8">KCTC 33576</strain>
    </source>
</reference>
<dbReference type="PANTHER" id="PTHR30093:SF44">
    <property type="entry name" value="TYPE II SECRETION SYSTEM CORE PROTEIN G"/>
    <property type="match status" value="1"/>
</dbReference>
<protein>
    <submittedName>
        <fullName evidence="7">Type IV pilin protein</fullName>
    </submittedName>
</protein>
<evidence type="ECO:0000313" key="7">
    <source>
        <dbReference type="EMBL" id="MFD2839652.1"/>
    </source>
</evidence>
<evidence type="ECO:0000256" key="4">
    <source>
        <dbReference type="ARBA" id="ARBA00022989"/>
    </source>
</evidence>
<dbReference type="EMBL" id="JBHUOP010000001">
    <property type="protein sequence ID" value="MFD2839652.1"/>
    <property type="molecule type" value="Genomic_DNA"/>
</dbReference>
<dbReference type="InterPro" id="IPR045584">
    <property type="entry name" value="Pilin-like"/>
</dbReference>
<keyword evidence="8" id="KW-1185">Reference proteome</keyword>
<evidence type="ECO:0000256" key="6">
    <source>
        <dbReference type="SAM" id="Phobius"/>
    </source>
</evidence>
<dbReference type="InterPro" id="IPR012902">
    <property type="entry name" value="N_methyl_site"/>
</dbReference>